<dbReference type="PANTHER" id="PTHR18905">
    <property type="entry name" value="NINEIN"/>
    <property type="match status" value="1"/>
</dbReference>
<feature type="coiled-coil region" evidence="5">
    <location>
        <begin position="23"/>
        <end position="193"/>
    </location>
</feature>
<dbReference type="AlphaFoldDB" id="A0A2G9RWM8"/>
<dbReference type="GO" id="GO:0034454">
    <property type="term" value="P:microtubule anchoring at centrosome"/>
    <property type="evidence" value="ECO:0007669"/>
    <property type="project" value="TreeGrafter"/>
</dbReference>
<keyword evidence="2" id="KW-0963">Cytoplasm</keyword>
<dbReference type="PANTHER" id="PTHR18905:SF12">
    <property type="entry name" value="NINEIN-LIKE PROTEIN"/>
    <property type="match status" value="1"/>
</dbReference>
<evidence type="ECO:0000256" key="1">
    <source>
        <dbReference type="ARBA" id="ARBA00004300"/>
    </source>
</evidence>
<proteinExistence type="predicted"/>
<gene>
    <name evidence="6" type="ORF">AB205_0160320</name>
</gene>
<keyword evidence="5" id="KW-0175">Coiled coil</keyword>
<keyword evidence="4" id="KW-0206">Cytoskeleton</keyword>
<evidence type="ECO:0000256" key="5">
    <source>
        <dbReference type="SAM" id="Coils"/>
    </source>
</evidence>
<comment type="subcellular location">
    <subcellularLocation>
        <location evidence="1">Cytoplasm</location>
        <location evidence="1">Cytoskeleton</location>
        <location evidence="1">Microtubule organizing center</location>
        <location evidence="1">Centrosome</location>
    </subcellularLocation>
</comment>
<protein>
    <recommendedName>
        <fullName evidence="8">Ninein-like protein</fullName>
    </recommendedName>
</protein>
<dbReference type="GO" id="GO:0005813">
    <property type="term" value="C:centrosome"/>
    <property type="evidence" value="ECO:0007669"/>
    <property type="project" value="UniProtKB-SubCell"/>
</dbReference>
<accession>A0A2G9RWM8</accession>
<evidence type="ECO:0008006" key="8">
    <source>
        <dbReference type="Google" id="ProtNLM"/>
    </source>
</evidence>
<dbReference type="Proteomes" id="UP000228934">
    <property type="component" value="Unassembled WGS sequence"/>
</dbReference>
<name>A0A2G9RWM8_AQUCT</name>
<reference evidence="7" key="1">
    <citation type="journal article" date="2017" name="Nat. Commun.">
        <title>The North American bullfrog draft genome provides insight into hormonal regulation of long noncoding RNA.</title>
        <authorList>
            <person name="Hammond S.A."/>
            <person name="Warren R.L."/>
            <person name="Vandervalk B.P."/>
            <person name="Kucuk E."/>
            <person name="Khan H."/>
            <person name="Gibb E.A."/>
            <person name="Pandoh P."/>
            <person name="Kirk H."/>
            <person name="Zhao Y."/>
            <person name="Jones M."/>
            <person name="Mungall A.J."/>
            <person name="Coope R."/>
            <person name="Pleasance S."/>
            <person name="Moore R.A."/>
            <person name="Holt R.A."/>
            <person name="Round J.M."/>
            <person name="Ohora S."/>
            <person name="Walle B.V."/>
            <person name="Veldhoen N."/>
            <person name="Helbing C.C."/>
            <person name="Birol I."/>
        </authorList>
    </citation>
    <scope>NUCLEOTIDE SEQUENCE [LARGE SCALE GENOMIC DNA]</scope>
</reference>
<organism evidence="6 7">
    <name type="scientific">Aquarana catesbeiana</name>
    <name type="common">American bullfrog</name>
    <name type="synonym">Rana catesbeiana</name>
    <dbReference type="NCBI Taxonomy" id="8400"/>
    <lineage>
        <taxon>Eukaryota</taxon>
        <taxon>Metazoa</taxon>
        <taxon>Chordata</taxon>
        <taxon>Craniata</taxon>
        <taxon>Vertebrata</taxon>
        <taxon>Euteleostomi</taxon>
        <taxon>Amphibia</taxon>
        <taxon>Batrachia</taxon>
        <taxon>Anura</taxon>
        <taxon>Neobatrachia</taxon>
        <taxon>Ranoidea</taxon>
        <taxon>Ranidae</taxon>
        <taxon>Aquarana</taxon>
    </lineage>
</organism>
<feature type="coiled-coil region" evidence="5">
    <location>
        <begin position="221"/>
        <end position="302"/>
    </location>
</feature>
<keyword evidence="7" id="KW-1185">Reference proteome</keyword>
<evidence type="ECO:0000256" key="2">
    <source>
        <dbReference type="ARBA" id="ARBA00022490"/>
    </source>
</evidence>
<dbReference type="OrthoDB" id="5799458at2759"/>
<evidence type="ECO:0000313" key="7">
    <source>
        <dbReference type="Proteomes" id="UP000228934"/>
    </source>
</evidence>
<evidence type="ECO:0000256" key="3">
    <source>
        <dbReference type="ARBA" id="ARBA00022553"/>
    </source>
</evidence>
<feature type="non-terminal residue" evidence="6">
    <location>
        <position position="1"/>
    </location>
</feature>
<evidence type="ECO:0000256" key="4">
    <source>
        <dbReference type="ARBA" id="ARBA00023212"/>
    </source>
</evidence>
<evidence type="ECO:0000313" key="6">
    <source>
        <dbReference type="EMBL" id="PIO32272.1"/>
    </source>
</evidence>
<dbReference type="EMBL" id="KV930766">
    <property type="protein sequence ID" value="PIO32272.1"/>
    <property type="molecule type" value="Genomic_DNA"/>
</dbReference>
<sequence length="358" mass="42099">QSFETRNELCHLTSAMFQLKMQNKDGQENMQHLESRLKEVTKQKEEATATAEKVQNQLHLVEIEKTGWCQAREQLEQDLQTSKTKIEALLLQHRQEKQDLLNGLDESNKQLLVVATFQEEVSSLKQEKRSLEEQCHSITRLLKEATDKVNQAEELKVELKEAQEDCHTLKKTQDELRAKLEVSQDQLLEANSKLTLAQSQQIREVQQWKEKVSSYVPKEQLSHLQSRLSEEQQKVQQLQERLRFHAEQTNRQLAMQQEEHERLLRRMEERMQEVEMNLKNLRVMLREKVDQLKEQLEKNAKADILLKDLYVENAQLMKALQVTEHRQKSVEKKNYLLEEKIAALNKVIRKIAPASLAV</sequence>
<keyword evidence="3" id="KW-0597">Phosphoprotein</keyword>